<dbReference type="CDD" id="cd06170">
    <property type="entry name" value="LuxR_C_like"/>
    <property type="match status" value="1"/>
</dbReference>
<organism evidence="5 6">
    <name type="scientific">Sulfuriferula nivalis</name>
    <dbReference type="NCBI Taxonomy" id="2675298"/>
    <lineage>
        <taxon>Bacteria</taxon>
        <taxon>Pseudomonadati</taxon>
        <taxon>Pseudomonadota</taxon>
        <taxon>Betaproteobacteria</taxon>
        <taxon>Nitrosomonadales</taxon>
        <taxon>Sulfuricellaceae</taxon>
        <taxon>Sulfuriferula</taxon>
    </lineage>
</organism>
<dbReference type="Gene3D" id="3.30.450.80">
    <property type="entry name" value="Transcription factor LuxR-like, autoinducer-binding domain"/>
    <property type="match status" value="1"/>
</dbReference>
<evidence type="ECO:0000256" key="1">
    <source>
        <dbReference type="ARBA" id="ARBA00023015"/>
    </source>
</evidence>
<dbReference type="EMBL" id="AP021882">
    <property type="protein sequence ID" value="BBP02505.1"/>
    <property type="molecule type" value="Genomic_DNA"/>
</dbReference>
<dbReference type="PROSITE" id="PS00622">
    <property type="entry name" value="HTH_LUXR_1"/>
    <property type="match status" value="1"/>
</dbReference>
<dbReference type="GO" id="GO:0006355">
    <property type="term" value="P:regulation of DNA-templated transcription"/>
    <property type="evidence" value="ECO:0007669"/>
    <property type="project" value="InterPro"/>
</dbReference>
<evidence type="ECO:0000256" key="2">
    <source>
        <dbReference type="ARBA" id="ARBA00023125"/>
    </source>
</evidence>
<dbReference type="InterPro" id="IPR016032">
    <property type="entry name" value="Sig_transdc_resp-reg_C-effctor"/>
</dbReference>
<dbReference type="RefSeq" id="WP_162086398.1">
    <property type="nucleotide sequence ID" value="NZ_AP021882.1"/>
</dbReference>
<dbReference type="PANTHER" id="PTHR44688">
    <property type="entry name" value="DNA-BINDING TRANSCRIPTIONAL ACTIVATOR DEVR_DOSR"/>
    <property type="match status" value="1"/>
</dbReference>
<dbReference type="SUPFAM" id="SSF46894">
    <property type="entry name" value="C-terminal effector domain of the bipartite response regulators"/>
    <property type="match status" value="1"/>
</dbReference>
<evidence type="ECO:0000256" key="3">
    <source>
        <dbReference type="ARBA" id="ARBA00023163"/>
    </source>
</evidence>
<dbReference type="PRINTS" id="PR00038">
    <property type="entry name" value="HTHLUXR"/>
</dbReference>
<dbReference type="InterPro" id="IPR036388">
    <property type="entry name" value="WH-like_DNA-bd_sf"/>
</dbReference>
<keyword evidence="3" id="KW-0804">Transcription</keyword>
<keyword evidence="6" id="KW-1185">Reference proteome</keyword>
<dbReference type="InterPro" id="IPR000792">
    <property type="entry name" value="Tscrpt_reg_LuxR_C"/>
</dbReference>
<dbReference type="AlphaFoldDB" id="A0A809RM70"/>
<feature type="domain" description="HTH luxR-type" evidence="4">
    <location>
        <begin position="169"/>
        <end position="234"/>
    </location>
</feature>
<dbReference type="Pfam" id="PF00196">
    <property type="entry name" value="GerE"/>
    <property type="match status" value="1"/>
</dbReference>
<dbReference type="Gene3D" id="1.10.10.10">
    <property type="entry name" value="Winged helix-like DNA-binding domain superfamily/Winged helix DNA-binding domain"/>
    <property type="match status" value="1"/>
</dbReference>
<dbReference type="SUPFAM" id="SSF75516">
    <property type="entry name" value="Pheromone-binding domain of LuxR-like quorum-sensing transcription factors"/>
    <property type="match status" value="1"/>
</dbReference>
<reference evidence="6" key="1">
    <citation type="submission" date="2019-11" db="EMBL/GenBank/DDBJ databases">
        <title>Isolation and characterization of a novel species in the genus Sulfuriferula.</title>
        <authorList>
            <person name="Mochizuki J."/>
            <person name="Kojima H."/>
            <person name="Fukui M."/>
        </authorList>
    </citation>
    <scope>NUCLEOTIDE SEQUENCE [LARGE SCALE GENOMIC DNA]</scope>
    <source>
        <strain evidence="6">SGTM</strain>
        <plasmid evidence="6">sgtm_pl1 dna</plasmid>
    </source>
</reference>
<geneLocation type="plasmid" evidence="6">
    <name>sgtm_pl1 dna</name>
</geneLocation>
<evidence type="ECO:0000313" key="6">
    <source>
        <dbReference type="Proteomes" id="UP000463939"/>
    </source>
</evidence>
<dbReference type="PROSITE" id="PS50043">
    <property type="entry name" value="HTH_LUXR_2"/>
    <property type="match status" value="1"/>
</dbReference>
<evidence type="ECO:0000313" key="5">
    <source>
        <dbReference type="EMBL" id="BBP02505.1"/>
    </source>
</evidence>
<dbReference type="PANTHER" id="PTHR44688:SF16">
    <property type="entry name" value="DNA-BINDING TRANSCRIPTIONAL ACTIVATOR DEVR_DOSR"/>
    <property type="match status" value="1"/>
</dbReference>
<dbReference type="InterPro" id="IPR036693">
    <property type="entry name" value="TF_LuxR_autoind-bd_dom_sf"/>
</dbReference>
<gene>
    <name evidence="5" type="primary">solR_2</name>
    <name evidence="5" type="ORF">SFSGTM_32130</name>
</gene>
<accession>A0A809RM70</accession>
<dbReference type="InterPro" id="IPR005143">
    <property type="entry name" value="TF_LuxR_autoind-bd_dom"/>
</dbReference>
<dbReference type="Proteomes" id="UP000463939">
    <property type="component" value="Plasmid SGTM_pl1"/>
</dbReference>
<keyword evidence="5" id="KW-0614">Plasmid</keyword>
<keyword evidence="1" id="KW-0805">Transcription regulation</keyword>
<dbReference type="GO" id="GO:0003677">
    <property type="term" value="F:DNA binding"/>
    <property type="evidence" value="ECO:0007669"/>
    <property type="project" value="UniProtKB-KW"/>
</dbReference>
<dbReference type="Pfam" id="PF03472">
    <property type="entry name" value="Autoind_bind"/>
    <property type="match status" value="1"/>
</dbReference>
<dbReference type="SMART" id="SM00421">
    <property type="entry name" value="HTH_LUXR"/>
    <property type="match status" value="1"/>
</dbReference>
<evidence type="ECO:0000259" key="4">
    <source>
        <dbReference type="PROSITE" id="PS50043"/>
    </source>
</evidence>
<keyword evidence="2" id="KW-0238">DNA-binding</keyword>
<proteinExistence type="predicted"/>
<sequence>MTTWQENQLHALLSVECEDKLFCLVVSIGRELGFDHCAYGLRMPLPLTQPKLALFNNYPIAWQNQYQERNYIAADPTVQHGMRSTLPVIWTESLFSSARELWEDAQSFGLKIGWAQSSRDINNASGMLTLARAEEPISEMERQANECKMTWLAQATHSVMAQRLTPKLLPESMIQLSPREIEVLKWTGDGKTSSEISDILNISERTVNFHIGNAITKLNTPNKTAAVIRAAMMGILK</sequence>
<dbReference type="KEGG" id="sniv:SFSGTM_32130"/>
<protein>
    <submittedName>
        <fullName evidence="5">LuxR family transcriptional regulator</fullName>
    </submittedName>
</protein>
<name>A0A809RM70_9PROT</name>